<name>A0A2Z6GFZ2_9PROT</name>
<dbReference type="AlphaFoldDB" id="A0A2Z6GFZ2"/>
<accession>A0A2Z6GFZ2</accession>
<evidence type="ECO:0000313" key="1">
    <source>
        <dbReference type="EMBL" id="BBE52184.1"/>
    </source>
</evidence>
<proteinExistence type="predicted"/>
<keyword evidence="2" id="KW-1185">Reference proteome</keyword>
<dbReference type="Proteomes" id="UP000033070">
    <property type="component" value="Chromosome"/>
</dbReference>
<protein>
    <submittedName>
        <fullName evidence="1">Uncharacterized protein</fullName>
    </submittedName>
</protein>
<dbReference type="KEGG" id="fam:OYT1_ch2677"/>
<dbReference type="EMBL" id="AP018738">
    <property type="protein sequence ID" value="BBE52184.1"/>
    <property type="molecule type" value="Genomic_DNA"/>
</dbReference>
<reference evidence="1 2" key="1">
    <citation type="submission" date="2018-06" db="EMBL/GenBank/DDBJ databases">
        <title>OYT1 Genome Sequencing.</title>
        <authorList>
            <person name="Kato S."/>
            <person name="Itoh T."/>
            <person name="Ohkuma M."/>
        </authorList>
    </citation>
    <scope>NUCLEOTIDE SEQUENCE [LARGE SCALE GENOMIC DNA]</scope>
    <source>
        <strain evidence="1 2">OYT1</strain>
    </source>
</reference>
<gene>
    <name evidence="1" type="ORF">OYT1_ch2677</name>
</gene>
<evidence type="ECO:0000313" key="2">
    <source>
        <dbReference type="Proteomes" id="UP000033070"/>
    </source>
</evidence>
<sequence>MAVNFSHRKALLHKPHLEKSFADGVDWSDGVGDCHAVYQGTT</sequence>
<organism evidence="1 2">
    <name type="scientific">Ferriphaselus amnicola</name>
    <dbReference type="NCBI Taxonomy" id="1188319"/>
    <lineage>
        <taxon>Bacteria</taxon>
        <taxon>Pseudomonadati</taxon>
        <taxon>Pseudomonadota</taxon>
        <taxon>Betaproteobacteria</taxon>
        <taxon>Nitrosomonadales</taxon>
        <taxon>Gallionellaceae</taxon>
        <taxon>Ferriphaselus</taxon>
    </lineage>
</organism>